<dbReference type="Proteomes" id="UP000824120">
    <property type="component" value="Chromosome 9"/>
</dbReference>
<feature type="region of interest" description="Disordered" evidence="1">
    <location>
        <begin position="1"/>
        <end position="28"/>
    </location>
</feature>
<evidence type="ECO:0000313" key="3">
    <source>
        <dbReference type="Proteomes" id="UP000824120"/>
    </source>
</evidence>
<sequence>MSTHSLGHQSSGLGFVTSHLGKPKTHGRMEKAHLELGEDEILLSLSLPKTLSKLERKYPKSTILFWKLK</sequence>
<reference evidence="2 3" key="1">
    <citation type="submission" date="2020-09" db="EMBL/GenBank/DDBJ databases">
        <title>De no assembly of potato wild relative species, Solanum commersonii.</title>
        <authorList>
            <person name="Cho K."/>
        </authorList>
    </citation>
    <scope>NUCLEOTIDE SEQUENCE [LARGE SCALE GENOMIC DNA]</scope>
    <source>
        <strain evidence="2">LZ3.2</strain>
        <tissue evidence="2">Leaf</tissue>
    </source>
</reference>
<dbReference type="EMBL" id="JACXVP010000009">
    <property type="protein sequence ID" value="KAG5585216.1"/>
    <property type="molecule type" value="Genomic_DNA"/>
</dbReference>
<keyword evidence="3" id="KW-1185">Reference proteome</keyword>
<evidence type="ECO:0000313" key="2">
    <source>
        <dbReference type="EMBL" id="KAG5585216.1"/>
    </source>
</evidence>
<organism evidence="2 3">
    <name type="scientific">Solanum commersonii</name>
    <name type="common">Commerson's wild potato</name>
    <name type="synonym">Commerson's nightshade</name>
    <dbReference type="NCBI Taxonomy" id="4109"/>
    <lineage>
        <taxon>Eukaryota</taxon>
        <taxon>Viridiplantae</taxon>
        <taxon>Streptophyta</taxon>
        <taxon>Embryophyta</taxon>
        <taxon>Tracheophyta</taxon>
        <taxon>Spermatophyta</taxon>
        <taxon>Magnoliopsida</taxon>
        <taxon>eudicotyledons</taxon>
        <taxon>Gunneridae</taxon>
        <taxon>Pentapetalae</taxon>
        <taxon>asterids</taxon>
        <taxon>lamiids</taxon>
        <taxon>Solanales</taxon>
        <taxon>Solanaceae</taxon>
        <taxon>Solanoideae</taxon>
        <taxon>Solaneae</taxon>
        <taxon>Solanum</taxon>
    </lineage>
</organism>
<name>A0A9J5XEA0_SOLCO</name>
<gene>
    <name evidence="2" type="ORF">H5410_045650</name>
</gene>
<evidence type="ECO:0000256" key="1">
    <source>
        <dbReference type="SAM" id="MobiDB-lite"/>
    </source>
</evidence>
<dbReference type="AlphaFoldDB" id="A0A9J5XEA0"/>
<accession>A0A9J5XEA0</accession>
<proteinExistence type="predicted"/>
<feature type="compositionally biased region" description="Polar residues" evidence="1">
    <location>
        <begin position="1"/>
        <end position="12"/>
    </location>
</feature>
<protein>
    <submittedName>
        <fullName evidence="2">Uncharacterized protein</fullName>
    </submittedName>
</protein>
<comment type="caution">
    <text evidence="2">The sequence shown here is derived from an EMBL/GenBank/DDBJ whole genome shotgun (WGS) entry which is preliminary data.</text>
</comment>